<evidence type="ECO:0000256" key="11">
    <source>
        <dbReference type="SAM" id="Phobius"/>
    </source>
</evidence>
<keyword evidence="4" id="KW-0732">Signal</keyword>
<evidence type="ECO:0000256" key="2">
    <source>
        <dbReference type="ARBA" id="ARBA00022722"/>
    </source>
</evidence>
<dbReference type="GO" id="GO:0006308">
    <property type="term" value="P:DNA catabolic process"/>
    <property type="evidence" value="ECO:0007669"/>
    <property type="project" value="InterPro"/>
</dbReference>
<feature type="region of interest" description="Disordered" evidence="10">
    <location>
        <begin position="137"/>
        <end position="196"/>
    </location>
</feature>
<keyword evidence="8" id="KW-1015">Disulfide bond</keyword>
<evidence type="ECO:0000256" key="8">
    <source>
        <dbReference type="ARBA" id="ARBA00023157"/>
    </source>
</evidence>
<dbReference type="GO" id="GO:0016788">
    <property type="term" value="F:hydrolase activity, acting on ester bonds"/>
    <property type="evidence" value="ECO:0007669"/>
    <property type="project" value="InterPro"/>
</dbReference>
<dbReference type="AlphaFoldDB" id="A0A0J9TWY1"/>
<keyword evidence="5" id="KW-0677">Repeat</keyword>
<evidence type="ECO:0000256" key="5">
    <source>
        <dbReference type="ARBA" id="ARBA00022737"/>
    </source>
</evidence>
<dbReference type="GO" id="GO:0004519">
    <property type="term" value="F:endonuclease activity"/>
    <property type="evidence" value="ECO:0007669"/>
    <property type="project" value="UniProtKB-KW"/>
</dbReference>
<dbReference type="PANTHER" id="PTHR33146">
    <property type="entry name" value="ENDONUCLEASE 4"/>
    <property type="match status" value="1"/>
</dbReference>
<name>A0A0J9TWY1_PLAVI</name>
<comment type="similarity">
    <text evidence="1">Belongs to the nuclease type I family.</text>
</comment>
<dbReference type="EMBL" id="KQ235324">
    <property type="protein sequence ID" value="KNA00531.1"/>
    <property type="molecule type" value="Genomic_DNA"/>
</dbReference>
<evidence type="ECO:0000256" key="1">
    <source>
        <dbReference type="ARBA" id="ARBA00009547"/>
    </source>
</evidence>
<keyword evidence="11" id="KW-1133">Transmembrane helix</keyword>
<evidence type="ECO:0000256" key="9">
    <source>
        <dbReference type="ARBA" id="ARBA00023180"/>
    </source>
</evidence>
<organism evidence="12 13">
    <name type="scientific">Plasmodium vivax North Korean</name>
    <dbReference type="NCBI Taxonomy" id="1035514"/>
    <lineage>
        <taxon>Eukaryota</taxon>
        <taxon>Sar</taxon>
        <taxon>Alveolata</taxon>
        <taxon>Apicomplexa</taxon>
        <taxon>Aconoidasida</taxon>
        <taxon>Haemosporida</taxon>
        <taxon>Plasmodiidae</taxon>
        <taxon>Plasmodium</taxon>
        <taxon>Plasmodium (Plasmodium)</taxon>
    </lineage>
</organism>
<keyword evidence="6" id="KW-0255">Endonuclease</keyword>
<keyword evidence="9" id="KW-0325">Glycoprotein</keyword>
<keyword evidence="11" id="KW-0472">Membrane</keyword>
<evidence type="ECO:0000256" key="3">
    <source>
        <dbReference type="ARBA" id="ARBA00022723"/>
    </source>
</evidence>
<dbReference type="GO" id="GO:0046872">
    <property type="term" value="F:metal ion binding"/>
    <property type="evidence" value="ECO:0007669"/>
    <property type="project" value="UniProtKB-KW"/>
</dbReference>
<sequence>MTEASKWAPHKCLHKCLRTYLRTYLLPLLVILLTWGDGKAWVSCFNREGHEAIGMVAMSGMKSEQLYELKKLLNGKDIVDIGKWGHLVHDKIRGAESMHFNLQSHDCKRAVFKCEDENGLCLINSIKHFYGRLAGAPSGKQPVKKESADQPIDQPTEQPTDQPIDQPTEQPTDQPIDQPTEQPTAKPTANPSSSAAAPFKYPKNIAFTDADAIKYLVSLIADMHQPLRIAYRSDNGGKDIRVIHHDDYKTVRTNLFDYMESELINKMINKYQSAWYGGWTHVNRLFDEHKKDEKLFSEKGIDAIDIWGEQIVNEFCSEFYLNSYVTNFMVGKEDQLHFDTSKEIEITYDLEFHLERMLKVNILRAGSRIAILLNSLFANRKFSSLRKKSEFDKVEYEQLERQKSASVYKKNAVFINLAIIFLVLAVIFYFNFIFNRKNKMYLPSKAEEVELQAKCN</sequence>
<evidence type="ECO:0000256" key="10">
    <source>
        <dbReference type="SAM" id="MobiDB-lite"/>
    </source>
</evidence>
<keyword evidence="2" id="KW-0540">Nuclease</keyword>
<dbReference type="Gene3D" id="1.10.575.10">
    <property type="entry name" value="P1 Nuclease"/>
    <property type="match status" value="1"/>
</dbReference>
<evidence type="ECO:0000313" key="13">
    <source>
        <dbReference type="Proteomes" id="UP000053239"/>
    </source>
</evidence>
<feature type="compositionally biased region" description="Polar residues" evidence="10">
    <location>
        <begin position="153"/>
        <end position="182"/>
    </location>
</feature>
<evidence type="ECO:0000256" key="4">
    <source>
        <dbReference type="ARBA" id="ARBA00022729"/>
    </source>
</evidence>
<dbReference type="InterPro" id="IPR003154">
    <property type="entry name" value="S1/P1nuclease"/>
</dbReference>
<dbReference type="InterPro" id="IPR006970">
    <property type="entry name" value="PT"/>
</dbReference>
<dbReference type="PANTHER" id="PTHR33146:SF26">
    <property type="entry name" value="ENDONUCLEASE 4"/>
    <property type="match status" value="1"/>
</dbReference>
<feature type="transmembrane region" description="Helical" evidence="11">
    <location>
        <begin position="413"/>
        <end position="434"/>
    </location>
</feature>
<keyword evidence="7" id="KW-0378">Hydrolase</keyword>
<evidence type="ECO:0000256" key="6">
    <source>
        <dbReference type="ARBA" id="ARBA00022759"/>
    </source>
</evidence>
<keyword evidence="3" id="KW-0479">Metal-binding</keyword>
<dbReference type="Pfam" id="PF02265">
    <property type="entry name" value="S1-P1_nuclease"/>
    <property type="match status" value="1"/>
</dbReference>
<evidence type="ECO:0000256" key="7">
    <source>
        <dbReference type="ARBA" id="ARBA00022801"/>
    </source>
</evidence>
<dbReference type="Proteomes" id="UP000053239">
    <property type="component" value="Unassembled WGS sequence"/>
</dbReference>
<proteinExistence type="inferred from homology"/>
<gene>
    <name evidence="12" type="ORF">PVNG_04688</name>
</gene>
<accession>A0A0J9TWY1</accession>
<feature type="compositionally biased region" description="Low complexity" evidence="10">
    <location>
        <begin position="183"/>
        <end position="196"/>
    </location>
</feature>
<keyword evidence="11" id="KW-0812">Transmembrane</keyword>
<dbReference type="GO" id="GO:0003676">
    <property type="term" value="F:nucleic acid binding"/>
    <property type="evidence" value="ECO:0007669"/>
    <property type="project" value="InterPro"/>
</dbReference>
<evidence type="ECO:0000313" key="12">
    <source>
        <dbReference type="EMBL" id="KNA00531.1"/>
    </source>
</evidence>
<dbReference type="SUPFAM" id="SSF48537">
    <property type="entry name" value="Phospholipase C/P1 nuclease"/>
    <property type="match status" value="1"/>
</dbReference>
<protein>
    <submittedName>
        <fullName evidence="12">S1/P1nuclease</fullName>
    </submittedName>
</protein>
<dbReference type="InterPro" id="IPR008947">
    <property type="entry name" value="PLipase_C/P1_nuclease_dom_sf"/>
</dbReference>
<dbReference type="Pfam" id="PF04886">
    <property type="entry name" value="PT"/>
    <property type="match status" value="1"/>
</dbReference>
<reference evidence="12 13" key="1">
    <citation type="submission" date="2011-09" db="EMBL/GenBank/DDBJ databases">
        <title>The Genome Sequence of Plasmodium vivax North Korean.</title>
        <authorList>
            <consortium name="The Broad Institute Genome Sequencing Platform"/>
            <consortium name="The Broad Institute Genome Sequencing Center for Infectious Disease"/>
            <person name="Neafsey D."/>
            <person name="Carlton J."/>
            <person name="Barnwell J."/>
            <person name="Collins W."/>
            <person name="Escalante A."/>
            <person name="Mullikin J."/>
            <person name="Saul A."/>
            <person name="Guigo R."/>
            <person name="Camara F."/>
            <person name="Young S.K."/>
            <person name="Zeng Q."/>
            <person name="Gargeya S."/>
            <person name="Fitzgerald M."/>
            <person name="Haas B."/>
            <person name="Abouelleil A."/>
            <person name="Alvarado L."/>
            <person name="Arachchi H.M."/>
            <person name="Berlin A."/>
            <person name="Brown A."/>
            <person name="Chapman S.B."/>
            <person name="Chen Z."/>
            <person name="Dunbar C."/>
            <person name="Freedman E."/>
            <person name="Gearin G."/>
            <person name="Gellesch M."/>
            <person name="Goldberg J."/>
            <person name="Griggs A."/>
            <person name="Gujja S."/>
            <person name="Heiman D."/>
            <person name="Howarth C."/>
            <person name="Larson L."/>
            <person name="Lui A."/>
            <person name="MacDonald P.J.P."/>
            <person name="Montmayeur A."/>
            <person name="Murphy C."/>
            <person name="Neiman D."/>
            <person name="Pearson M."/>
            <person name="Priest M."/>
            <person name="Roberts A."/>
            <person name="Saif S."/>
            <person name="Shea T."/>
            <person name="Shenoy N."/>
            <person name="Sisk P."/>
            <person name="Stolte C."/>
            <person name="Sykes S."/>
            <person name="Wortman J."/>
            <person name="Nusbaum C."/>
            <person name="Birren B."/>
        </authorList>
    </citation>
    <scope>NUCLEOTIDE SEQUENCE [LARGE SCALE GENOMIC DNA]</scope>
    <source>
        <strain evidence="12 13">North Korean</strain>
    </source>
</reference>
<dbReference type="OrthoDB" id="441446at2759"/>